<evidence type="ECO:0000313" key="1">
    <source>
        <dbReference type="Proteomes" id="UP000046395"/>
    </source>
</evidence>
<reference evidence="2" key="1">
    <citation type="submission" date="2019-12" db="UniProtKB">
        <authorList>
            <consortium name="WormBaseParasite"/>
        </authorList>
    </citation>
    <scope>IDENTIFICATION</scope>
</reference>
<organism evidence="1 2">
    <name type="scientific">Trichuris muris</name>
    <name type="common">Mouse whipworm</name>
    <dbReference type="NCBI Taxonomy" id="70415"/>
    <lineage>
        <taxon>Eukaryota</taxon>
        <taxon>Metazoa</taxon>
        <taxon>Ecdysozoa</taxon>
        <taxon>Nematoda</taxon>
        <taxon>Enoplea</taxon>
        <taxon>Dorylaimia</taxon>
        <taxon>Trichinellida</taxon>
        <taxon>Trichuridae</taxon>
        <taxon>Trichuris</taxon>
    </lineage>
</organism>
<accession>A0A5S6R038</accession>
<name>A0A5S6R038_TRIMR</name>
<keyword evidence="1" id="KW-1185">Reference proteome</keyword>
<proteinExistence type="predicted"/>
<dbReference type="Proteomes" id="UP000046395">
    <property type="component" value="Unassembled WGS sequence"/>
</dbReference>
<dbReference type="AlphaFoldDB" id="A0A5S6R038"/>
<dbReference type="WBParaSite" id="TMUE_3000012527.1">
    <property type="protein sequence ID" value="TMUE_3000012527.1"/>
    <property type="gene ID" value="WBGene00301602"/>
</dbReference>
<sequence length="89" mass="10302">MGERFAGFICFERSANADRTKADQKGESTVFQHKIRCSQRKFCAEAVSISTHAMPRLHQGWQWDDIGELWLHNIVHVALRIFCEPLSQK</sequence>
<protein>
    <submittedName>
        <fullName evidence="2">Uncharacterized protein</fullName>
    </submittedName>
</protein>
<evidence type="ECO:0000313" key="2">
    <source>
        <dbReference type="WBParaSite" id="TMUE_3000012527.1"/>
    </source>
</evidence>